<dbReference type="GO" id="GO:0005839">
    <property type="term" value="C:proteasome core complex"/>
    <property type="evidence" value="ECO:0007669"/>
    <property type="project" value="InterPro"/>
</dbReference>
<dbReference type="InterPro" id="IPR001353">
    <property type="entry name" value="Proteasome_sua/b"/>
</dbReference>
<dbReference type="Proteomes" id="UP000028093">
    <property type="component" value="Unassembled WGS sequence"/>
</dbReference>
<dbReference type="InterPro" id="IPR029055">
    <property type="entry name" value="Ntn_hydrolases_N"/>
</dbReference>
<dbReference type="Gene3D" id="3.60.20.10">
    <property type="entry name" value="Glutamine Phosphoribosylpyrophosphate, subunit 1, domain 1"/>
    <property type="match status" value="1"/>
</dbReference>
<dbReference type="PATRIC" id="fig|28037.99.peg.1373"/>
<dbReference type="AlphaFoldDB" id="A0A081PNE1"/>
<dbReference type="GO" id="GO:0051603">
    <property type="term" value="P:proteolysis involved in protein catabolic process"/>
    <property type="evidence" value="ECO:0007669"/>
    <property type="project" value="InterPro"/>
</dbReference>
<dbReference type="SUPFAM" id="SSF56235">
    <property type="entry name" value="N-terminal nucleophile aminohydrolases (Ntn hydrolases)"/>
    <property type="match status" value="1"/>
</dbReference>
<protein>
    <submittedName>
        <fullName evidence="1">Proteasome subunit</fullName>
    </submittedName>
</protein>
<keyword evidence="1" id="KW-0647">Proteasome</keyword>
<dbReference type="EMBL" id="JPFT01000007">
    <property type="protein sequence ID" value="KEQ32214.1"/>
    <property type="molecule type" value="Genomic_DNA"/>
</dbReference>
<gene>
    <name evidence="1" type="ORF">SK1126_1461</name>
</gene>
<comment type="caution">
    <text evidence="1">The sequence shown here is derived from an EMBL/GenBank/DDBJ whole genome shotgun (WGS) entry which is preliminary data.</text>
</comment>
<name>A0A081PNE1_STRMT</name>
<evidence type="ECO:0000313" key="2">
    <source>
        <dbReference type="Proteomes" id="UP000028093"/>
    </source>
</evidence>
<reference evidence="1 2" key="1">
    <citation type="submission" date="2014-05" db="EMBL/GenBank/DDBJ databases">
        <authorList>
            <person name="Daugherty S.C."/>
            <person name="Tallon L.J."/>
            <person name="Sadzewicz L."/>
            <person name="Kilian M."/>
            <person name="Tettelin H."/>
        </authorList>
    </citation>
    <scope>NUCLEOTIDE SEQUENCE [LARGE SCALE GENOMIC DNA]</scope>
    <source>
        <strain evidence="1 2">SK1126</strain>
    </source>
</reference>
<accession>A0A081PNE1</accession>
<sequence>MSCVIGTVFRNFAIISGDTRLSNDSGETVSEKYSKVFKVNQNVLVGFTGSGNAVDVLNKNGIFDKDDCPSAEDFLEFLWLLLGNRVVNEPNNCNILVFGKSKMNYGFGGNFHMSEDDVQNQLHLTDHRNVWSPILTPPDVDYEYYQDLVNSKVQFIIAEQIISPVFSRGLAIKKIKEVHREIILEISKKDRSVNSNIEQHVIKW</sequence>
<dbReference type="RefSeq" id="WP_033682203.1">
    <property type="nucleotide sequence ID" value="NZ_JPFT01000007.1"/>
</dbReference>
<dbReference type="Pfam" id="PF00227">
    <property type="entry name" value="Proteasome"/>
    <property type="match status" value="1"/>
</dbReference>
<proteinExistence type="predicted"/>
<organism evidence="1 2">
    <name type="scientific">Streptococcus mitis</name>
    <dbReference type="NCBI Taxonomy" id="28037"/>
    <lineage>
        <taxon>Bacteria</taxon>
        <taxon>Bacillati</taxon>
        <taxon>Bacillota</taxon>
        <taxon>Bacilli</taxon>
        <taxon>Lactobacillales</taxon>
        <taxon>Streptococcaceae</taxon>
        <taxon>Streptococcus</taxon>
        <taxon>Streptococcus mitis group</taxon>
    </lineage>
</organism>
<evidence type="ECO:0000313" key="1">
    <source>
        <dbReference type="EMBL" id="KEQ32214.1"/>
    </source>
</evidence>